<organism evidence="3">
    <name type="scientific">Candida tenuis (strain ATCC 10573 / BCRC 21748 / CBS 615 / JCM 9827 / NBRC 10315 / NRRL Y-1498 / VKM Y-70)</name>
    <name type="common">Yeast</name>
    <name type="synonym">Yamadazyma tenuis</name>
    <dbReference type="NCBI Taxonomy" id="590646"/>
    <lineage>
        <taxon>Eukaryota</taxon>
        <taxon>Fungi</taxon>
        <taxon>Dikarya</taxon>
        <taxon>Ascomycota</taxon>
        <taxon>Saccharomycotina</taxon>
        <taxon>Pichiomycetes</taxon>
        <taxon>Debaryomycetaceae</taxon>
        <taxon>Yamadazyma</taxon>
    </lineage>
</organism>
<sequence length="62" mass="6928">MKHISAKHSQPHSCTFHASTRIATDNRCPGYSESHKYPDPPPFAQTHRYHSSGILSVPTTKP</sequence>
<feature type="compositionally biased region" description="Polar residues" evidence="1">
    <location>
        <begin position="53"/>
        <end position="62"/>
    </location>
</feature>
<dbReference type="HOGENOM" id="CLU_2903990_0_0_1"/>
<protein>
    <submittedName>
        <fullName evidence="2">Uncharacterized protein</fullName>
    </submittedName>
</protein>
<dbReference type="EMBL" id="GL996524">
    <property type="protein sequence ID" value="EGV63037.1"/>
    <property type="molecule type" value="Genomic_DNA"/>
</dbReference>
<accession>G3B6W3</accession>
<name>G3B6W3_CANTC</name>
<dbReference type="Proteomes" id="UP000000707">
    <property type="component" value="Unassembled WGS sequence"/>
</dbReference>
<proteinExistence type="predicted"/>
<evidence type="ECO:0000313" key="2">
    <source>
        <dbReference type="EMBL" id="EGV63037.1"/>
    </source>
</evidence>
<gene>
    <name evidence="2" type="ORF">CANTEDRAFT_114340</name>
</gene>
<feature type="region of interest" description="Disordered" evidence="1">
    <location>
        <begin position="25"/>
        <end position="62"/>
    </location>
</feature>
<keyword evidence="3" id="KW-1185">Reference proteome</keyword>
<dbReference type="AlphaFoldDB" id="G3B6W3"/>
<evidence type="ECO:0000256" key="1">
    <source>
        <dbReference type="SAM" id="MobiDB-lite"/>
    </source>
</evidence>
<reference evidence="2 3" key="1">
    <citation type="journal article" date="2011" name="Proc. Natl. Acad. Sci. U.S.A.">
        <title>Comparative genomics of xylose-fermenting fungi for enhanced biofuel production.</title>
        <authorList>
            <person name="Wohlbach D.J."/>
            <person name="Kuo A."/>
            <person name="Sato T.K."/>
            <person name="Potts K.M."/>
            <person name="Salamov A.A."/>
            <person name="LaButti K.M."/>
            <person name="Sun H."/>
            <person name="Clum A."/>
            <person name="Pangilinan J.L."/>
            <person name="Lindquist E.A."/>
            <person name="Lucas S."/>
            <person name="Lapidus A."/>
            <person name="Jin M."/>
            <person name="Gunawan C."/>
            <person name="Balan V."/>
            <person name="Dale B.E."/>
            <person name="Jeffries T.W."/>
            <person name="Zinkel R."/>
            <person name="Barry K.W."/>
            <person name="Grigoriev I.V."/>
            <person name="Gasch A.P."/>
        </authorList>
    </citation>
    <scope>NUCLEOTIDE SEQUENCE [LARGE SCALE GENOMIC DNA]</scope>
    <source>
        <strain evidence="3">ATCC 10573 / BCRC 21748 / CBS 615 / JCM 9827 / NBRC 10315 / NRRL Y-1498 / VKM Y-70</strain>
    </source>
</reference>
<evidence type="ECO:0000313" key="3">
    <source>
        <dbReference type="Proteomes" id="UP000000707"/>
    </source>
</evidence>